<keyword evidence="2" id="KW-0812">Transmembrane</keyword>
<evidence type="ECO:0000259" key="3">
    <source>
        <dbReference type="Pfam" id="PF25778"/>
    </source>
</evidence>
<sequence>MPKSQNPCSEFICHLSGAFPIFCKNVISRGEGNNSNSSFQLEGKTPQAVCLWYNVQLVNQKSGMLLFKPCPPLAGVQGVDWISPSIQLSIPEAAMIQRNCVVFTVSAILFLIVFSIPSLIASHENSNKQSFKSSIPQSTIQNLSSTSTGDPKLDSAAFAQKTKKLQIPFLANNGQVDEQVKFYANTFGGTVFVTKDGEIVYSLPNNSSDVETQCLASSMRSPNGIHNAKCKIQNTRNMSNTTNRLSCILHHESNIPYCTNCLLACLAKHTGRDTQGVAIKETLVGGRVQEITGNEKAVTKVSYFKGTDKSQWKTNISAYDVVSLGEVYDGIELKLKAYGNNVEKLFCVKPDANPEQIQVKLSGVIDLRVNNEGQLVAETKLGAVKFTKPVAYQEINGRRVDVECKYTIADCGMQNAECKTNLKSETRNLSSTEIGDPQLEYGFTVASYDCTKDLIIDPLLASTYVGGSSSGDFGNSLALDTSGNVYVTGWTYSSDFPTTSGAYDTSFNGYMDVFVSKLNSGLTSLLASTYLGGSGGESGYSLTLDTSGNVYVMGYTGSTDFPTTSGAYDTSYNGGNYYGDVFVSKLDSGLTSLLASTYLGGSNDDIGNSLALDTSGNVYVTGNTSSSDFPTTSGAHDTSLNGGYYDVFVSKLDGGLTRLLASTYLGGSADDYGKSLALDTSGNVYVTGNTPSTDFPTTNGAYDTSFNSGSAVFISKLDGGLTSLLASTFLGGFGDDRGYSLSLDTSGNVYVTGLAGPNFPTTSGAYDTTFNGGYAAFVSKLDGGLTSLLASTFLGGSSEAWGYSLSLDTSGRVYVTGFTTSTDFPTTSGAYDTSFNGGYDVFVSKLNNGLTGLLASTYLGGSDYDFGNSLILDTSGHVYVTGSTGSTGFPTTSSAYDTSHNGGSYNVFVSKLDGNLSASAATTPTPSPTPSPAPTPSPTTSPEEENLLEKYAPILYMHSKERLHPTNVKVMLENSELYEKICKKEKKDGTCKKYKGEQVDTKDKKLTTDLLMNDYNMDDYNDDNYYYLQLKKKAEKKAKKEEWKERQTVYGRKFISEEDKTKTVLQYWFFYVYNDWSGSYEGGNKHEGDWEMIQIILDSNKQPWKITYSFHRGGQTFLWDDKEVSKSDDGNHPLVYMTLGGHGCWNKPGNHKWYQEPATCMDCTDETADNGDVLHPDTMSNAEIDEIKTSTKKYAYVIEDMTDWTEENQDWIYWKGYWGKQTKKKMNNKRDYDIIYGYNSGPSSPPYIDYIDDEIGGRWEKPILWATSPKPSDYEICASSNIKIIAHDIEGNVSNLLDNCSFDTSCGGCATIKILYSEKDQIFEVYSLDGEEVTLKISRYNRNTKEVCEVEFDWLEIPRNGKATLRFSPDENPNLEMEIDHDLNGIFDYRVSPNYV</sequence>
<evidence type="ECO:0000313" key="5">
    <source>
        <dbReference type="Proteomes" id="UP000221734"/>
    </source>
</evidence>
<protein>
    <recommendedName>
        <fullName evidence="3">DUF7948 domain-containing protein</fullName>
    </recommendedName>
</protein>
<dbReference type="EMBL" id="LT934425">
    <property type="protein sequence ID" value="SOH06006.1"/>
    <property type="molecule type" value="Genomic_DNA"/>
</dbReference>
<dbReference type="PANTHER" id="PTHR35580:SF1">
    <property type="entry name" value="PHYTASE-LIKE DOMAIN-CONTAINING PROTEIN"/>
    <property type="match status" value="1"/>
</dbReference>
<evidence type="ECO:0000256" key="2">
    <source>
        <dbReference type="SAM" id="Phobius"/>
    </source>
</evidence>
<dbReference type="Pfam" id="PF06739">
    <property type="entry name" value="SBBP"/>
    <property type="match status" value="6"/>
</dbReference>
<keyword evidence="2" id="KW-0472">Membrane</keyword>
<dbReference type="Proteomes" id="UP000221734">
    <property type="component" value="Chromosome Kuenenia_stuttgartiensis_MBR1"/>
</dbReference>
<feature type="transmembrane region" description="Helical" evidence="2">
    <location>
        <begin position="100"/>
        <end position="120"/>
    </location>
</feature>
<gene>
    <name evidence="4" type="ORF">KSMBR1_3533</name>
</gene>
<proteinExistence type="predicted"/>
<dbReference type="InterPro" id="IPR052918">
    <property type="entry name" value="Motility_Chemotaxis_Reg"/>
</dbReference>
<evidence type="ECO:0000313" key="4">
    <source>
        <dbReference type="EMBL" id="SOH06006.1"/>
    </source>
</evidence>
<dbReference type="Pfam" id="PF25778">
    <property type="entry name" value="DUF7948"/>
    <property type="match status" value="1"/>
</dbReference>
<dbReference type="InterPro" id="IPR009291">
    <property type="entry name" value="Vps62"/>
</dbReference>
<dbReference type="PANTHER" id="PTHR35580">
    <property type="entry name" value="CELL SURFACE GLYCOPROTEIN (S-LAYER PROTEIN)-LIKE PROTEIN"/>
    <property type="match status" value="1"/>
</dbReference>
<keyword evidence="2" id="KW-1133">Transmembrane helix</keyword>
<organism evidence="4 5">
    <name type="scientific">Kuenenia stuttgartiensis</name>
    <dbReference type="NCBI Taxonomy" id="174633"/>
    <lineage>
        <taxon>Bacteria</taxon>
        <taxon>Pseudomonadati</taxon>
        <taxon>Planctomycetota</taxon>
        <taxon>Candidatus Brocadiia</taxon>
        <taxon>Candidatus Brocadiales</taxon>
        <taxon>Candidatus Brocadiaceae</taxon>
        <taxon>Candidatus Kuenenia</taxon>
    </lineage>
</organism>
<reference evidence="5" key="1">
    <citation type="submission" date="2017-10" db="EMBL/GenBank/DDBJ databases">
        <authorList>
            <person name="Frank J."/>
        </authorList>
    </citation>
    <scope>NUCLEOTIDE SEQUENCE [LARGE SCALE GENOMIC DNA]</scope>
</reference>
<dbReference type="InterPro" id="IPR057708">
    <property type="entry name" value="DUF7948"/>
</dbReference>
<feature type="region of interest" description="Disordered" evidence="1">
    <location>
        <begin position="917"/>
        <end position="944"/>
    </location>
</feature>
<accession>A0A2C9CK16</accession>
<dbReference type="InterPro" id="IPR010620">
    <property type="entry name" value="SBBP_repeat"/>
</dbReference>
<feature type="domain" description="DUF7948" evidence="3">
    <location>
        <begin position="169"/>
        <end position="458"/>
    </location>
</feature>
<dbReference type="OrthoDB" id="253958at2"/>
<keyword evidence="5" id="KW-1185">Reference proteome</keyword>
<dbReference type="KEGG" id="kst:KSMBR1_3533"/>
<name>A0A2C9CK16_KUEST</name>
<feature type="compositionally biased region" description="Pro residues" evidence="1">
    <location>
        <begin position="925"/>
        <end position="939"/>
    </location>
</feature>
<evidence type="ECO:0000256" key="1">
    <source>
        <dbReference type="SAM" id="MobiDB-lite"/>
    </source>
</evidence>
<dbReference type="Pfam" id="PF06101">
    <property type="entry name" value="Vps62"/>
    <property type="match status" value="1"/>
</dbReference>